<feature type="region of interest" description="Disordered" evidence="1">
    <location>
        <begin position="118"/>
        <end position="137"/>
    </location>
</feature>
<evidence type="ECO:0000313" key="3">
    <source>
        <dbReference type="Proteomes" id="UP000093000"/>
    </source>
</evidence>
<feature type="region of interest" description="Disordered" evidence="1">
    <location>
        <begin position="62"/>
        <end position="106"/>
    </location>
</feature>
<sequence>MMHPLEQQNDNLGLSLHSDSLLTLQAESLFKSDSNEDSEEEDAKLDRISDILSSLIQEANEAVNQSDVKVSPPKPLGSIPMVRKLSSSSSSEQRQHQKRRVSRIAVRPLSYPSAIKRSAAVSSSSYSNPSNTNHTVCYPKHNHQVVSLHTRRPSSSSSFSHAVQVHQQGATEDVLMESFKRLDTSLAMIDSLSRDLAPPETNKPVSADQSISFVSAKSSNRNQINTIMTITNNTKNSLSLDSRLSALLLLPLLHVPHALISIAFESISNNDHHAPNNSLSGAFIWAILFAITNLVVDKALISPITIKNTPSENSDHKIELKEPPCTFAPSVRLNTTNTRMRRKSVNSKRIATHRRKHSFHQKQHKFFHDNTPFSTSPMQSSSFTSFVLPHRTLSNQPNLSRRYSI</sequence>
<feature type="region of interest" description="Disordered" evidence="1">
    <location>
        <begin position="340"/>
        <end position="362"/>
    </location>
</feature>
<feature type="compositionally biased region" description="Low complexity" evidence="1">
    <location>
        <begin position="118"/>
        <end position="133"/>
    </location>
</feature>
<dbReference type="AlphaFoldDB" id="A0A1C7NBY2"/>
<name>A0A1C7NBY2_9FUNG</name>
<proteinExistence type="predicted"/>
<dbReference type="Proteomes" id="UP000093000">
    <property type="component" value="Unassembled WGS sequence"/>
</dbReference>
<evidence type="ECO:0000313" key="2">
    <source>
        <dbReference type="EMBL" id="OBZ86637.1"/>
    </source>
</evidence>
<reference evidence="2 3" key="1">
    <citation type="submission" date="2016-03" db="EMBL/GenBank/DDBJ databases">
        <title>Choanephora cucurbitarum.</title>
        <authorList>
            <person name="Min B."/>
            <person name="Park H."/>
            <person name="Park J.-H."/>
            <person name="Shin H.-D."/>
            <person name="Choi I.-G."/>
        </authorList>
    </citation>
    <scope>NUCLEOTIDE SEQUENCE [LARGE SCALE GENOMIC DNA]</scope>
    <source>
        <strain evidence="2 3">KUS-F28377</strain>
    </source>
</reference>
<comment type="caution">
    <text evidence="2">The sequence shown here is derived from an EMBL/GenBank/DDBJ whole genome shotgun (WGS) entry which is preliminary data.</text>
</comment>
<accession>A0A1C7NBY2</accession>
<organism evidence="2 3">
    <name type="scientific">Choanephora cucurbitarum</name>
    <dbReference type="NCBI Taxonomy" id="101091"/>
    <lineage>
        <taxon>Eukaryota</taxon>
        <taxon>Fungi</taxon>
        <taxon>Fungi incertae sedis</taxon>
        <taxon>Mucoromycota</taxon>
        <taxon>Mucoromycotina</taxon>
        <taxon>Mucoromycetes</taxon>
        <taxon>Mucorales</taxon>
        <taxon>Mucorineae</taxon>
        <taxon>Choanephoraceae</taxon>
        <taxon>Choanephoroideae</taxon>
        <taxon>Choanephora</taxon>
    </lineage>
</organism>
<dbReference type="InParanoid" id="A0A1C7NBY2"/>
<gene>
    <name evidence="2" type="ORF">A0J61_05305</name>
</gene>
<dbReference type="OrthoDB" id="2282689at2759"/>
<protein>
    <submittedName>
        <fullName evidence="2">Uncharacterized protein</fullName>
    </submittedName>
</protein>
<evidence type="ECO:0000256" key="1">
    <source>
        <dbReference type="SAM" id="MobiDB-lite"/>
    </source>
</evidence>
<keyword evidence="3" id="KW-1185">Reference proteome</keyword>
<dbReference type="EMBL" id="LUGH01000283">
    <property type="protein sequence ID" value="OBZ86637.1"/>
    <property type="molecule type" value="Genomic_DNA"/>
</dbReference>